<dbReference type="WBParaSite" id="GPUH_0002641301-mRNA-1">
    <property type="protein sequence ID" value="GPUH_0002641301-mRNA-1"/>
    <property type="gene ID" value="GPUH_0002641301"/>
</dbReference>
<evidence type="ECO:0000313" key="1">
    <source>
        <dbReference type="WBParaSite" id="GPUH_0002641301-mRNA-1"/>
    </source>
</evidence>
<accession>A0A183EZJ2</accession>
<sequence length="72" mass="8348">LHFPYLPVIQIGPRSRKIFVPMELLTVAAKPQKVKRELDESQKAKLIRGAAMEPKLRKERIELILNDQDLDN</sequence>
<dbReference type="InterPro" id="IPR036085">
    <property type="entry name" value="PAZ_dom_sf"/>
</dbReference>
<proteinExistence type="predicted"/>
<name>A0A183EZJ2_9BILA</name>
<protein>
    <submittedName>
        <fullName evidence="1">PRP3 domain-containing protein</fullName>
    </submittedName>
</protein>
<dbReference type="AlphaFoldDB" id="A0A183EZJ2"/>
<dbReference type="SUPFAM" id="SSF101690">
    <property type="entry name" value="PAZ domain"/>
    <property type="match status" value="1"/>
</dbReference>
<reference evidence="1" key="1">
    <citation type="submission" date="2016-06" db="UniProtKB">
        <authorList>
            <consortium name="WormBaseParasite"/>
        </authorList>
    </citation>
    <scope>IDENTIFICATION</scope>
</reference>
<dbReference type="Gene3D" id="2.170.260.10">
    <property type="entry name" value="paz domain"/>
    <property type="match status" value="1"/>
</dbReference>
<organism evidence="1">
    <name type="scientific">Gongylonema pulchrum</name>
    <dbReference type="NCBI Taxonomy" id="637853"/>
    <lineage>
        <taxon>Eukaryota</taxon>
        <taxon>Metazoa</taxon>
        <taxon>Ecdysozoa</taxon>
        <taxon>Nematoda</taxon>
        <taxon>Chromadorea</taxon>
        <taxon>Rhabditida</taxon>
        <taxon>Spirurina</taxon>
        <taxon>Spiruromorpha</taxon>
        <taxon>Spiruroidea</taxon>
        <taxon>Gongylonematidae</taxon>
        <taxon>Gongylonema</taxon>
    </lineage>
</organism>